<dbReference type="Proteomes" id="UP001055156">
    <property type="component" value="Unassembled WGS sequence"/>
</dbReference>
<reference evidence="1" key="2">
    <citation type="submission" date="2021-08" db="EMBL/GenBank/DDBJ databases">
        <authorList>
            <person name="Tani A."/>
            <person name="Ola A."/>
            <person name="Ogura Y."/>
            <person name="Katsura K."/>
            <person name="Hayashi T."/>
        </authorList>
    </citation>
    <scope>NUCLEOTIDE SEQUENCE</scope>
    <source>
        <strain evidence="1">NBRC 15689</strain>
    </source>
</reference>
<dbReference type="EMBL" id="BPQV01000003">
    <property type="protein sequence ID" value="GJE26259.1"/>
    <property type="molecule type" value="Genomic_DNA"/>
</dbReference>
<sequence>MRPPRFTLRNGARPLIEIVRAVPRPGAFSRAPAFAALTSGATDMGALAFTLATVAALSFGSAALTGSPASLALGVVEACASGLCWIAERLA</sequence>
<gene>
    <name evidence="1" type="ORF">LKMONMHP_1108</name>
</gene>
<accession>A0ABQ4T718</accession>
<protein>
    <submittedName>
        <fullName evidence="1">Uncharacterized protein</fullName>
    </submittedName>
</protein>
<keyword evidence="2" id="KW-1185">Reference proteome</keyword>
<evidence type="ECO:0000313" key="1">
    <source>
        <dbReference type="EMBL" id="GJE26259.1"/>
    </source>
</evidence>
<comment type="caution">
    <text evidence="1">The sequence shown here is derived from an EMBL/GenBank/DDBJ whole genome shotgun (WGS) entry which is preliminary data.</text>
</comment>
<name>A0ABQ4T718_METOR</name>
<reference evidence="1" key="1">
    <citation type="journal article" date="2021" name="Front. Microbiol.">
        <title>Comprehensive Comparative Genomics and Phenotyping of Methylobacterium Species.</title>
        <authorList>
            <person name="Alessa O."/>
            <person name="Ogura Y."/>
            <person name="Fujitani Y."/>
            <person name="Takami H."/>
            <person name="Hayashi T."/>
            <person name="Sahin N."/>
            <person name="Tani A."/>
        </authorList>
    </citation>
    <scope>NUCLEOTIDE SEQUENCE</scope>
    <source>
        <strain evidence="1">NBRC 15689</strain>
    </source>
</reference>
<organism evidence="1 2">
    <name type="scientific">Methylobacterium organophilum</name>
    <dbReference type="NCBI Taxonomy" id="410"/>
    <lineage>
        <taxon>Bacteria</taxon>
        <taxon>Pseudomonadati</taxon>
        <taxon>Pseudomonadota</taxon>
        <taxon>Alphaproteobacteria</taxon>
        <taxon>Hyphomicrobiales</taxon>
        <taxon>Methylobacteriaceae</taxon>
        <taxon>Methylobacterium</taxon>
    </lineage>
</organism>
<evidence type="ECO:0000313" key="2">
    <source>
        <dbReference type="Proteomes" id="UP001055156"/>
    </source>
</evidence>
<proteinExistence type="predicted"/>